<gene>
    <name evidence="1" type="ORF">CGLO_18169</name>
</gene>
<comment type="caution">
    <text evidence="1">The sequence shown here is derived from an EMBL/GenBank/DDBJ whole genome shotgun (WGS) entry which is preliminary data.</text>
</comment>
<sequence length="8" mass="984">MKQCFAEK</sequence>
<proteinExistence type="predicted"/>
<accession>T0JIJ5</accession>
<dbReference type="Proteomes" id="UP000015530">
    <property type="component" value="Unassembled WGS sequence"/>
</dbReference>
<dbReference type="HOGENOM" id="CLU_3439427_0_0_1"/>
<protein>
    <submittedName>
        <fullName evidence="1">Uncharacterized protein</fullName>
    </submittedName>
</protein>
<evidence type="ECO:0000313" key="1">
    <source>
        <dbReference type="EMBL" id="EQB43207.1"/>
    </source>
</evidence>
<organism evidence="1 2">
    <name type="scientific">Colletotrichum gloeosporioides (strain Cg-14)</name>
    <name type="common">Anthracnose fungus</name>
    <name type="synonym">Glomerella cingulata</name>
    <dbReference type="NCBI Taxonomy" id="1237896"/>
    <lineage>
        <taxon>Eukaryota</taxon>
        <taxon>Fungi</taxon>
        <taxon>Dikarya</taxon>
        <taxon>Ascomycota</taxon>
        <taxon>Pezizomycotina</taxon>
        <taxon>Sordariomycetes</taxon>
        <taxon>Hypocreomycetidae</taxon>
        <taxon>Glomerellales</taxon>
        <taxon>Glomerellaceae</taxon>
        <taxon>Colletotrichum</taxon>
        <taxon>Colletotrichum gloeosporioides species complex</taxon>
    </lineage>
</organism>
<name>T0JIJ5_COLGC</name>
<dbReference type="EMBL" id="AMYD01004402">
    <property type="protein sequence ID" value="EQB43207.1"/>
    <property type="molecule type" value="Genomic_DNA"/>
</dbReference>
<evidence type="ECO:0000313" key="2">
    <source>
        <dbReference type="Proteomes" id="UP000015530"/>
    </source>
</evidence>
<reference evidence="2" key="1">
    <citation type="journal article" date="2013" name="Mol. Plant Microbe Interact.">
        <title>Global aspects of pacC regulation of pathogenicity genes in Colletotrichum gloeosporioides as revealed by transcriptome analysis.</title>
        <authorList>
            <person name="Alkan N."/>
            <person name="Meng X."/>
            <person name="Friedlander G."/>
            <person name="Reuveni E."/>
            <person name="Sukno S."/>
            <person name="Sherman A."/>
            <person name="Thon M."/>
            <person name="Fluhr R."/>
            <person name="Prusky D."/>
        </authorList>
    </citation>
    <scope>NUCLEOTIDE SEQUENCE [LARGE SCALE GENOMIC DNA]</scope>
    <source>
        <strain evidence="2">Cg-14</strain>
    </source>
</reference>